<dbReference type="RefSeq" id="XP_004336703.1">
    <property type="nucleotide sequence ID" value="XM_004336655.1"/>
</dbReference>
<dbReference type="Proteomes" id="UP000011083">
    <property type="component" value="Unassembled WGS sequence"/>
</dbReference>
<dbReference type="GeneID" id="14915289"/>
<proteinExistence type="predicted"/>
<reference evidence="2 3" key="1">
    <citation type="journal article" date="2013" name="Genome Biol.">
        <title>Genome of Acanthamoeba castellanii highlights extensive lateral gene transfer and early evolution of tyrosine kinase signaling.</title>
        <authorList>
            <person name="Clarke M."/>
            <person name="Lohan A.J."/>
            <person name="Liu B."/>
            <person name="Lagkouvardos I."/>
            <person name="Roy S."/>
            <person name="Zafar N."/>
            <person name="Bertelli C."/>
            <person name="Schilde C."/>
            <person name="Kianianmomeni A."/>
            <person name="Burglin T.R."/>
            <person name="Frech C."/>
            <person name="Turcotte B."/>
            <person name="Kopec K.O."/>
            <person name="Synnott J.M."/>
            <person name="Choo C."/>
            <person name="Paponov I."/>
            <person name="Finkler A."/>
            <person name="Soon Heng Tan C."/>
            <person name="Hutchins A.P."/>
            <person name="Weinmeier T."/>
            <person name="Rattei T."/>
            <person name="Chu J.S."/>
            <person name="Gimenez G."/>
            <person name="Irimia M."/>
            <person name="Rigden D.J."/>
            <person name="Fitzpatrick D.A."/>
            <person name="Lorenzo-Morales J."/>
            <person name="Bateman A."/>
            <person name="Chiu C.H."/>
            <person name="Tang P."/>
            <person name="Hegemann P."/>
            <person name="Fromm H."/>
            <person name="Raoult D."/>
            <person name="Greub G."/>
            <person name="Miranda-Saavedra D."/>
            <person name="Chen N."/>
            <person name="Nash P."/>
            <person name="Ginger M.L."/>
            <person name="Horn M."/>
            <person name="Schaap P."/>
            <person name="Caler L."/>
            <person name="Loftus B."/>
        </authorList>
    </citation>
    <scope>NUCLEOTIDE SEQUENCE [LARGE SCALE GENOMIC DNA]</scope>
    <source>
        <strain evidence="2 3">Neff</strain>
    </source>
</reference>
<name>L8GNZ2_ACACF</name>
<evidence type="ECO:0000256" key="1">
    <source>
        <dbReference type="SAM" id="MobiDB-lite"/>
    </source>
</evidence>
<dbReference type="VEuPathDB" id="AmoebaDB:ACA1_022180"/>
<keyword evidence="3" id="KW-1185">Reference proteome</keyword>
<feature type="compositionally biased region" description="Acidic residues" evidence="1">
    <location>
        <begin position="110"/>
        <end position="126"/>
    </location>
</feature>
<dbReference type="AlphaFoldDB" id="L8GNZ2"/>
<dbReference type="KEGG" id="acan:ACA1_022180"/>
<evidence type="ECO:0000313" key="2">
    <source>
        <dbReference type="EMBL" id="ELR14690.1"/>
    </source>
</evidence>
<organism evidence="2 3">
    <name type="scientific">Acanthamoeba castellanii (strain ATCC 30010 / Neff)</name>
    <dbReference type="NCBI Taxonomy" id="1257118"/>
    <lineage>
        <taxon>Eukaryota</taxon>
        <taxon>Amoebozoa</taxon>
        <taxon>Discosea</taxon>
        <taxon>Longamoebia</taxon>
        <taxon>Centramoebida</taxon>
        <taxon>Acanthamoebidae</taxon>
        <taxon>Acanthamoeba</taxon>
    </lineage>
</organism>
<evidence type="ECO:0000313" key="3">
    <source>
        <dbReference type="Proteomes" id="UP000011083"/>
    </source>
</evidence>
<feature type="region of interest" description="Disordered" evidence="1">
    <location>
        <begin position="90"/>
        <end position="126"/>
    </location>
</feature>
<accession>L8GNZ2</accession>
<dbReference type="EMBL" id="KB008046">
    <property type="protein sequence ID" value="ELR14690.1"/>
    <property type="molecule type" value="Genomic_DNA"/>
</dbReference>
<gene>
    <name evidence="2" type="ORF">ACA1_022180</name>
</gene>
<protein>
    <submittedName>
        <fullName evidence="2">Uncharacterized protein</fullName>
    </submittedName>
</protein>
<sequence length="174" mass="18303">MTPRLPLAAAVTITTSTTSAPLAAAASRPPLSRLRELSLHLSEVFMARPAPVAGAQASSATDEPPGKRGGRWVVDMDYLFVGARRVVVKNGNPTSLKPTPDWEPTNNGADDADADADADANSEEEVEIQVDGYMHEMDDVRRGNLSARSHHQAGGRADHAARGAAQGPAASSKR</sequence>
<feature type="compositionally biased region" description="Low complexity" evidence="1">
    <location>
        <begin position="162"/>
        <end position="174"/>
    </location>
</feature>
<feature type="region of interest" description="Disordered" evidence="1">
    <location>
        <begin position="138"/>
        <end position="174"/>
    </location>
</feature>